<dbReference type="AlphaFoldDB" id="A0A5N6A2B7"/>
<organism evidence="1 2">
    <name type="scientific">Streptomyces mimosae</name>
    <dbReference type="NCBI Taxonomy" id="2586635"/>
    <lineage>
        <taxon>Bacteria</taxon>
        <taxon>Bacillati</taxon>
        <taxon>Actinomycetota</taxon>
        <taxon>Actinomycetes</taxon>
        <taxon>Kitasatosporales</taxon>
        <taxon>Streptomycetaceae</taxon>
        <taxon>Streptomyces</taxon>
    </lineage>
</organism>
<reference evidence="1" key="1">
    <citation type="submission" date="2019-10" db="EMBL/GenBank/DDBJ databases">
        <title>Nonomuraea sp. nov., isolated from Phyllanthus amarus.</title>
        <authorList>
            <person name="Klykleung N."/>
            <person name="Tanasupawat S."/>
        </authorList>
    </citation>
    <scope>NUCLEOTIDE SEQUENCE [LARGE SCALE GENOMIC DNA]</scope>
    <source>
        <strain evidence="1">3MP-10</strain>
    </source>
</reference>
<protein>
    <submittedName>
        <fullName evidence="1">Uncharacterized protein</fullName>
    </submittedName>
</protein>
<dbReference type="EMBL" id="VDLY02000013">
    <property type="protein sequence ID" value="KAB8162917.1"/>
    <property type="molecule type" value="Genomic_DNA"/>
</dbReference>
<evidence type="ECO:0000313" key="2">
    <source>
        <dbReference type="Proteomes" id="UP000314251"/>
    </source>
</evidence>
<proteinExistence type="predicted"/>
<gene>
    <name evidence="1" type="ORF">FH607_019965</name>
</gene>
<evidence type="ECO:0000313" key="1">
    <source>
        <dbReference type="EMBL" id="KAB8162917.1"/>
    </source>
</evidence>
<comment type="caution">
    <text evidence="1">The sequence shown here is derived from an EMBL/GenBank/DDBJ whole genome shotgun (WGS) entry which is preliminary data.</text>
</comment>
<dbReference type="Proteomes" id="UP000314251">
    <property type="component" value="Unassembled WGS sequence"/>
</dbReference>
<name>A0A5N6A2B7_9ACTN</name>
<keyword evidence="2" id="KW-1185">Reference proteome</keyword>
<accession>A0A5N6A2B7</accession>
<sequence>MTGMEWPQGPLPQRVEIWTGEQWEDITADVRTREATTIARGRPDEATVADPGSCSFQLNNGTSNVNGIVGRYSPRNPRSDLYEVIGRNTPVRVSVRAGAPYLMVPESATLDAAVSAPLATPTTALDVRVELALPRMPGQAPASSPTPFVSDWTEIIGQYVPAVGQRSWFLAVNGVGGLSLRWSTDGTNAPGSVVTAQGATASAPYASGERWALRLVAVWSGGAWTTTAYHAPTLEGPWREMGQLTGTGAPPFASTVPIRVGAVASMGVLPHGARHYRAEVRHAIDGAPVAAPDWTTASPGDTALTDAQGVDWVLVGDAEVTDWYPRWAGEIPAWPPRWDLSEADVWTPVRAAGILRRLGQGARPLQSTLRRKIPSYGPALLAYWPMEDGADAAEAASAMPNSPAMTAIGLDFAANSDLPSSAPLPTVTDGARIVAPLPPLPAGSPGWRFEMVYYLDTLPSTETVLIALDVAGDGIARVTLGISSSSLQFRWYDGDGAQVDAMGTSNSAILEWWRSGWCRLYITATPSGGTTTWRVMSTPVGETAEWGLQDGVAFYAVPRRIATTWASTAAGLPIGHITYTNTPTGNPYGGGVGGADNGWRGETSVARLRRLAQEEQLPVTTAGWGTALEYTRLGPQRIATMMDLMRDAAEADGGLLGEVRDDIALSYMPRTSMLNRRPALELDYAVGHIAPDLLPEDDDQQVRNDITVTRTSGSSARAVLEEGPLSVQPPPAGIGVYDEAVDVNVMADSQLPDIAAWRLHLATIDEVRYPVVRLNLRNPRMAEHIQAYLDRVDVGARITISNPPPWLPPEPIDLIVQSYTETIGQFEWDVELTCTPASPWRVGEVAPNDPDEARPAPVHVDTDGTTLAVPVNESATVLYLWSNPGPEWVTSGGPAGGTAADGDLPVDLALGGEVVRASRIEPVGWDAFDRTLSGGWGTTTTGLTWLANSGPAGDRSVSAGEGIITLTSSPTTPRFMLLSPPNFDDAELLVNIAPSQLATGAALAAGVIMRVAGTAYYRVRALLGTDGTVGLDAARASTVIGAVASTPYTYTGGTVLRLRVRLEGHRIRAKVWTAASVLEPDAWQLDRTVETDPVPVGLVGVVAMGESGNTNSSPQIRFSAWQVVGPQYVEVERSINGVAKSHPASVVVRLADPMIVAR</sequence>